<dbReference type="PANTHER" id="PTHR16083:SF65">
    <property type="entry name" value="DISEASE RESISTANCE PROTEIN RPP8-LIKE"/>
    <property type="match status" value="1"/>
</dbReference>
<dbReference type="PANTHER" id="PTHR16083">
    <property type="entry name" value="LEUCINE RICH REPEAT CONTAINING PROTEIN"/>
    <property type="match status" value="1"/>
</dbReference>
<protein>
    <submittedName>
        <fullName evidence="1">Uncharacterized protein</fullName>
    </submittedName>
</protein>
<evidence type="ECO:0000313" key="1">
    <source>
        <dbReference type="EMBL" id="PHT74607.1"/>
    </source>
</evidence>
<dbReference type="Gramene" id="PHT74607">
    <property type="protein sequence ID" value="PHT74607"/>
    <property type="gene ID" value="T459_21884"/>
</dbReference>
<comment type="caution">
    <text evidence="1">The sequence shown here is derived from an EMBL/GenBank/DDBJ whole genome shotgun (WGS) entry which is preliminary data.</text>
</comment>
<organism evidence="1 2">
    <name type="scientific">Capsicum annuum</name>
    <name type="common">Capsicum pepper</name>
    <dbReference type="NCBI Taxonomy" id="4072"/>
    <lineage>
        <taxon>Eukaryota</taxon>
        <taxon>Viridiplantae</taxon>
        <taxon>Streptophyta</taxon>
        <taxon>Embryophyta</taxon>
        <taxon>Tracheophyta</taxon>
        <taxon>Spermatophyta</taxon>
        <taxon>Magnoliopsida</taxon>
        <taxon>eudicotyledons</taxon>
        <taxon>Gunneridae</taxon>
        <taxon>Pentapetalae</taxon>
        <taxon>asterids</taxon>
        <taxon>lamiids</taxon>
        <taxon>Solanales</taxon>
        <taxon>Solanaceae</taxon>
        <taxon>Solanoideae</taxon>
        <taxon>Capsiceae</taxon>
        <taxon>Capsicum</taxon>
    </lineage>
</organism>
<evidence type="ECO:0000313" key="2">
    <source>
        <dbReference type="Proteomes" id="UP000222542"/>
    </source>
</evidence>
<dbReference type="Proteomes" id="UP000222542">
    <property type="component" value="Unassembled WGS sequence"/>
</dbReference>
<accession>A0A2G2YXX2</accession>
<dbReference type="InterPro" id="IPR032675">
    <property type="entry name" value="LRR_dom_sf"/>
</dbReference>
<proteinExistence type="predicted"/>
<dbReference type="AlphaFoldDB" id="A0A2G2YXX2"/>
<reference evidence="1 2" key="2">
    <citation type="journal article" date="2017" name="Genome Biol.">
        <title>New reference genome sequences of hot pepper reveal the massive evolution of plant disease-resistance genes by retroduplication.</title>
        <authorList>
            <person name="Kim S."/>
            <person name="Park J."/>
            <person name="Yeom S.I."/>
            <person name="Kim Y.M."/>
            <person name="Seo E."/>
            <person name="Kim K.T."/>
            <person name="Kim M.S."/>
            <person name="Lee J.M."/>
            <person name="Cheong K."/>
            <person name="Shin H.S."/>
            <person name="Kim S.B."/>
            <person name="Han K."/>
            <person name="Lee J."/>
            <person name="Park M."/>
            <person name="Lee H.A."/>
            <person name="Lee H.Y."/>
            <person name="Lee Y."/>
            <person name="Oh S."/>
            <person name="Lee J.H."/>
            <person name="Choi E."/>
            <person name="Choi E."/>
            <person name="Lee S.E."/>
            <person name="Jeon J."/>
            <person name="Kim H."/>
            <person name="Choi G."/>
            <person name="Song H."/>
            <person name="Lee J."/>
            <person name="Lee S.C."/>
            <person name="Kwon J.K."/>
            <person name="Lee H.Y."/>
            <person name="Koo N."/>
            <person name="Hong Y."/>
            <person name="Kim R.W."/>
            <person name="Kang W.H."/>
            <person name="Huh J.H."/>
            <person name="Kang B.C."/>
            <person name="Yang T.J."/>
            <person name="Lee Y.H."/>
            <person name="Bennetzen J.L."/>
            <person name="Choi D."/>
        </authorList>
    </citation>
    <scope>NUCLEOTIDE SEQUENCE [LARGE SCALE GENOMIC DNA]</scope>
    <source>
        <strain evidence="2">cv. CM334</strain>
    </source>
</reference>
<dbReference type="Gene3D" id="3.80.10.10">
    <property type="entry name" value="Ribonuclease Inhibitor"/>
    <property type="match status" value="1"/>
</dbReference>
<dbReference type="SUPFAM" id="SSF52047">
    <property type="entry name" value="RNI-like"/>
    <property type="match status" value="1"/>
</dbReference>
<gene>
    <name evidence="1" type="ORF">T459_21884</name>
</gene>
<keyword evidence="2" id="KW-1185">Reference proteome</keyword>
<sequence length="303" mass="34643">MGVRSFMVRFARHGQGLGLGCEKLGKKFEKIYNVDEGVIKIQEVIQCRRILLVLDDVDDRDQIHESIGCLEGLVYLNMRDCKNLKKLPGSFCLLKSLEKLIISGCSKLVTTVIELGKLESLTTLRDDGMNFGQLVAVGENNKLTFLCRWKFGKYLQTGDQINVSLLCWSKTFKMKEFGVTLTYDNLEPDQSSASTSEARVLATQHTLIHDYQFEEGVMEGFLPSYQLVVHHFYLSHPDYYVFHDHTNFVVRSILKEKLFEDYYVHTVGSGVGVEKEDDNDSIFDFDDDDEDEEATLAEIEDLF</sequence>
<dbReference type="EMBL" id="AYRZ02000008">
    <property type="protein sequence ID" value="PHT74607.1"/>
    <property type="molecule type" value="Genomic_DNA"/>
</dbReference>
<name>A0A2G2YXX2_CAPAN</name>
<reference evidence="1 2" key="1">
    <citation type="journal article" date="2014" name="Nat. Genet.">
        <title>Genome sequence of the hot pepper provides insights into the evolution of pungency in Capsicum species.</title>
        <authorList>
            <person name="Kim S."/>
            <person name="Park M."/>
            <person name="Yeom S.I."/>
            <person name="Kim Y.M."/>
            <person name="Lee J.M."/>
            <person name="Lee H.A."/>
            <person name="Seo E."/>
            <person name="Choi J."/>
            <person name="Cheong K."/>
            <person name="Kim K.T."/>
            <person name="Jung K."/>
            <person name="Lee G.W."/>
            <person name="Oh S.K."/>
            <person name="Bae C."/>
            <person name="Kim S.B."/>
            <person name="Lee H.Y."/>
            <person name="Kim S.Y."/>
            <person name="Kim M.S."/>
            <person name="Kang B.C."/>
            <person name="Jo Y.D."/>
            <person name="Yang H.B."/>
            <person name="Jeong H.J."/>
            <person name="Kang W.H."/>
            <person name="Kwon J.K."/>
            <person name="Shin C."/>
            <person name="Lim J.Y."/>
            <person name="Park J.H."/>
            <person name="Huh J.H."/>
            <person name="Kim J.S."/>
            <person name="Kim B.D."/>
            <person name="Cohen O."/>
            <person name="Paran I."/>
            <person name="Suh M.C."/>
            <person name="Lee S.B."/>
            <person name="Kim Y.K."/>
            <person name="Shin Y."/>
            <person name="Noh S.J."/>
            <person name="Park J."/>
            <person name="Seo Y.S."/>
            <person name="Kwon S.Y."/>
            <person name="Kim H.A."/>
            <person name="Park J.M."/>
            <person name="Kim H.J."/>
            <person name="Choi S.B."/>
            <person name="Bosland P.W."/>
            <person name="Reeves G."/>
            <person name="Jo S.H."/>
            <person name="Lee B.W."/>
            <person name="Cho H.T."/>
            <person name="Choi H.S."/>
            <person name="Lee M.S."/>
            <person name="Yu Y."/>
            <person name="Do Choi Y."/>
            <person name="Park B.S."/>
            <person name="van Deynze A."/>
            <person name="Ashrafi H."/>
            <person name="Hill T."/>
            <person name="Kim W.T."/>
            <person name="Pai H.S."/>
            <person name="Ahn H.K."/>
            <person name="Yeam I."/>
            <person name="Giovannoni J.J."/>
            <person name="Rose J.K."/>
            <person name="Sorensen I."/>
            <person name="Lee S.J."/>
            <person name="Kim R.W."/>
            <person name="Choi I.Y."/>
            <person name="Choi B.S."/>
            <person name="Lim J.S."/>
            <person name="Lee Y.H."/>
            <person name="Choi D."/>
        </authorList>
    </citation>
    <scope>NUCLEOTIDE SEQUENCE [LARGE SCALE GENOMIC DNA]</scope>
    <source>
        <strain evidence="2">cv. CM334</strain>
    </source>
</reference>